<dbReference type="InterPro" id="IPR017395">
    <property type="entry name" value="Chlorophyllase-like"/>
</dbReference>
<evidence type="ECO:0000313" key="4">
    <source>
        <dbReference type="Proteomes" id="UP000433883"/>
    </source>
</evidence>
<dbReference type="SMART" id="SM00327">
    <property type="entry name" value="VWA"/>
    <property type="match status" value="1"/>
</dbReference>
<evidence type="ECO:0000313" key="3">
    <source>
        <dbReference type="EMBL" id="KAE9984802.1"/>
    </source>
</evidence>
<dbReference type="Gene3D" id="3.40.50.1820">
    <property type="entry name" value="alpha/beta hydrolase"/>
    <property type="match status" value="1"/>
</dbReference>
<evidence type="ECO:0000256" key="1">
    <source>
        <dbReference type="SAM" id="SignalP"/>
    </source>
</evidence>
<dbReference type="Pfam" id="PF07224">
    <property type="entry name" value="Chlorophyllase"/>
    <property type="match status" value="1"/>
</dbReference>
<proteinExistence type="predicted"/>
<dbReference type="SUPFAM" id="SSF53474">
    <property type="entry name" value="alpha/beta-Hydrolases"/>
    <property type="match status" value="1"/>
</dbReference>
<dbReference type="InterPro" id="IPR029058">
    <property type="entry name" value="AB_hydrolase_fold"/>
</dbReference>
<gene>
    <name evidence="3" type="ORF">BLS_001375</name>
</gene>
<dbReference type="InterPro" id="IPR036465">
    <property type="entry name" value="vWFA_dom_sf"/>
</dbReference>
<feature type="domain" description="VWFA" evidence="2">
    <location>
        <begin position="647"/>
        <end position="839"/>
    </location>
</feature>
<protein>
    <recommendedName>
        <fullName evidence="2">VWFA domain-containing protein</fullName>
    </recommendedName>
</protein>
<sequence length="858" mass="92805">MHSTSIILLFLAGSVAAMPQAPTGTTAPKSGGFMESLASAMGLDPTGDITSMVCESFSGKSMSGKAIGSMFGSPNGQGPDEQCMVDKSGGSGPYKAHYLADPTLPDHTIYVPESPPPGKLPVIVWGNGFCMKAGTMFANFLNEVASHGFMIIANGPDKGAQLSGQTTYKELIQSIDWVTTNPAAKKYGDIDVSKLAVAGQSCGGLEAVCSLLPPGKSQHQTDGDLIQYQASQDARVKMTALFNSGYIQGSTAKMMASFKNPVAWFLGGPKDIAQKNQGDLDYKNLPDSTPAIKGTIEVGHIGTYYQKYGGKMGKAAVAFFGWKMKGDLEAKKLFCSPTPDSDLVKAGFKFEAKSGIPSLPACMAPKEKENGRIQTESPPEITAITLDGDLVLVIHDEGRHQSFSYRVSSEQVKQASPYFVRLLDPSKFGEGRKIGETLKELRTTYPDIGDAPSNELPKVTIADIGRISKVNTIQNLVADFLKIIHGIEISTPVPPLPNLANLGVVADRFDALPHFSAYAQRKKVYTTIDARSKGKLASLTEERLRQKLLVGLLLDHSPWVATYSKRLIIGGSIQWESDAEVDEELAFWWDMPRGLEAMNAFPTPATEPPPAYSPTAPAPAPVVAPAMSSTSTSAVSDDRYAFLTSFDTVFLIDDSGSMAGRSWRETAKALEAITPICVAHDIDGIDLYFLNEKDNAWYHNITSAATVSEIFSAVRPRGGTPTGQRLNQILKPYLTSLATNSEMKPLNIIVITDGEPSDDVESPIIDAAKKLDKMDAPAWQVGIQFFQVGREPGAREHLRQLDDELAVLAGGEVRDIVDTVPWRGEEDQELNSEGILKVVLGSVNRRLDRKRSKELYRK</sequence>
<dbReference type="Proteomes" id="UP000433883">
    <property type="component" value="Unassembled WGS sequence"/>
</dbReference>
<dbReference type="PANTHER" id="PTHR34706">
    <property type="entry name" value="SLR1338 PROTEIN"/>
    <property type="match status" value="1"/>
</dbReference>
<keyword evidence="1" id="KW-0732">Signal</keyword>
<feature type="chain" id="PRO_5034033286" description="VWFA domain-containing protein" evidence="1">
    <location>
        <begin position="18"/>
        <end position="858"/>
    </location>
</feature>
<comment type="caution">
    <text evidence="3">The sequence shown here is derived from an EMBL/GenBank/DDBJ whole genome shotgun (WGS) entry which is preliminary data.</text>
</comment>
<dbReference type="SUPFAM" id="SSF53300">
    <property type="entry name" value="vWA-like"/>
    <property type="match status" value="1"/>
</dbReference>
<dbReference type="InterPro" id="IPR002035">
    <property type="entry name" value="VWF_A"/>
</dbReference>
<accession>A0A8H3VBW0</accession>
<dbReference type="PROSITE" id="PS50234">
    <property type="entry name" value="VWFA"/>
    <property type="match status" value="1"/>
</dbReference>
<organism evidence="3 4">
    <name type="scientific">Venturia inaequalis</name>
    <name type="common">Apple scab fungus</name>
    <dbReference type="NCBI Taxonomy" id="5025"/>
    <lineage>
        <taxon>Eukaryota</taxon>
        <taxon>Fungi</taxon>
        <taxon>Dikarya</taxon>
        <taxon>Ascomycota</taxon>
        <taxon>Pezizomycotina</taxon>
        <taxon>Dothideomycetes</taxon>
        <taxon>Pleosporomycetidae</taxon>
        <taxon>Venturiales</taxon>
        <taxon>Venturiaceae</taxon>
        <taxon>Venturia</taxon>
    </lineage>
</organism>
<dbReference type="PANTHER" id="PTHR34706:SF1">
    <property type="entry name" value="VWFA DOMAIN-CONTAINING PROTEIN"/>
    <property type="match status" value="1"/>
</dbReference>
<evidence type="ECO:0000259" key="2">
    <source>
        <dbReference type="PROSITE" id="PS50234"/>
    </source>
</evidence>
<feature type="signal peptide" evidence="1">
    <location>
        <begin position="1"/>
        <end position="17"/>
    </location>
</feature>
<reference evidence="3 4" key="1">
    <citation type="submission" date="2019-11" db="EMBL/GenBank/DDBJ databases">
        <title>Venturia inaequalis Genome Resource.</title>
        <authorList>
            <person name="Lichtner F.J."/>
        </authorList>
    </citation>
    <scope>NUCLEOTIDE SEQUENCE [LARGE SCALE GENOMIC DNA]</scope>
    <source>
        <strain evidence="3">Bline_iso_100314</strain>
    </source>
</reference>
<dbReference type="Pfam" id="PF00092">
    <property type="entry name" value="VWA"/>
    <property type="match status" value="1"/>
</dbReference>
<dbReference type="AlphaFoldDB" id="A0A8H3VBW0"/>
<dbReference type="EMBL" id="WNWQ01000013">
    <property type="protein sequence ID" value="KAE9984802.1"/>
    <property type="molecule type" value="Genomic_DNA"/>
</dbReference>
<dbReference type="Gene3D" id="3.40.50.410">
    <property type="entry name" value="von Willebrand factor, type A domain"/>
    <property type="match status" value="1"/>
</dbReference>
<name>A0A8H3VBW0_VENIN</name>